<keyword evidence="2" id="KW-0472">Membrane</keyword>
<sequence>MTSRSRSLDPSAPQYIDSRVEDPVLIPSTHDLFSRSITAASNYEQFSRTPSTTIEPHVIRNRGLPDTNITDSVQSRRDRNILRDPVGQNIPRSITHDNYNFTKQSTRTSTHPVPNQYNTPVETNKLQSNYENTHLPRRNQLQTTNIEPLKKQQPPQKAPKPVEDVQPTSGYWKTGTLFNSKGIVAIGPIVYDEDSYAGPFGLNRVGTYIFYIGMGVFTLLAGVFLLMTAVFYSQKYPDPNTNAGTLAGVVVCAFAFYLGFQLILIGLYTQKYRQEHPKKRIPHKKPRLVYTPFGYYLYPQYFADVNEQLHMQGYGLSNNEQIVKSEQTTKPVEVKSVKHEVKKPETRVEVSQQSVAPPRPEFYFLQSILTDSNENLPTVAEKVDVTSTTETKKTTEKSSTETNQKLKKTNGLQTIENKTVPPMPTNRHEQVSVTRRTVMAEPRQTSATPSTIVKSNEATAGELLRENIYDDHNNAADRRIKMRKNRISSSKLASNAFYDDYDDYE</sequence>
<organism evidence="4 5">
    <name type="scientific">Adineta ricciae</name>
    <name type="common">Rotifer</name>
    <dbReference type="NCBI Taxonomy" id="249248"/>
    <lineage>
        <taxon>Eukaryota</taxon>
        <taxon>Metazoa</taxon>
        <taxon>Spiralia</taxon>
        <taxon>Gnathifera</taxon>
        <taxon>Rotifera</taxon>
        <taxon>Eurotatoria</taxon>
        <taxon>Bdelloidea</taxon>
        <taxon>Adinetida</taxon>
        <taxon>Adinetidae</taxon>
        <taxon>Adineta</taxon>
    </lineage>
</organism>
<evidence type="ECO:0000313" key="5">
    <source>
        <dbReference type="Proteomes" id="UP000663828"/>
    </source>
</evidence>
<feature type="region of interest" description="Disordered" evidence="1">
    <location>
        <begin position="62"/>
        <end position="166"/>
    </location>
</feature>
<keyword evidence="5" id="KW-1185">Reference proteome</keyword>
<dbReference type="EMBL" id="CAJNOJ010000001">
    <property type="protein sequence ID" value="CAF0720059.1"/>
    <property type="molecule type" value="Genomic_DNA"/>
</dbReference>
<keyword evidence="2" id="KW-1133">Transmembrane helix</keyword>
<keyword evidence="2" id="KW-0812">Transmembrane</keyword>
<feature type="region of interest" description="Disordered" evidence="1">
    <location>
        <begin position="383"/>
        <end position="411"/>
    </location>
</feature>
<gene>
    <name evidence="3" type="ORF">EDS130_LOCUS152</name>
    <name evidence="4" type="ORF">XAT740_LOCUS3860</name>
</gene>
<proteinExistence type="predicted"/>
<evidence type="ECO:0000313" key="4">
    <source>
        <dbReference type="EMBL" id="CAF0818979.1"/>
    </source>
</evidence>
<feature type="compositionally biased region" description="Basic and acidic residues" evidence="1">
    <location>
        <begin position="390"/>
        <end position="399"/>
    </location>
</feature>
<feature type="transmembrane region" description="Helical" evidence="2">
    <location>
        <begin position="244"/>
        <end position="269"/>
    </location>
</feature>
<dbReference type="Proteomes" id="UP000663828">
    <property type="component" value="Unassembled WGS sequence"/>
</dbReference>
<evidence type="ECO:0000256" key="2">
    <source>
        <dbReference type="SAM" id="Phobius"/>
    </source>
</evidence>
<dbReference type="Proteomes" id="UP000663852">
    <property type="component" value="Unassembled WGS sequence"/>
</dbReference>
<protein>
    <submittedName>
        <fullName evidence="4">Uncharacterized protein</fullName>
    </submittedName>
</protein>
<comment type="caution">
    <text evidence="4">The sequence shown here is derived from an EMBL/GenBank/DDBJ whole genome shotgun (WGS) entry which is preliminary data.</text>
</comment>
<name>A0A813U5E1_ADIRI</name>
<dbReference type="AlphaFoldDB" id="A0A813U5E1"/>
<reference evidence="4" key="1">
    <citation type="submission" date="2021-02" db="EMBL/GenBank/DDBJ databases">
        <authorList>
            <person name="Nowell W R."/>
        </authorList>
    </citation>
    <scope>NUCLEOTIDE SEQUENCE</scope>
</reference>
<evidence type="ECO:0000256" key="1">
    <source>
        <dbReference type="SAM" id="MobiDB-lite"/>
    </source>
</evidence>
<dbReference type="OrthoDB" id="10010082at2759"/>
<feature type="transmembrane region" description="Helical" evidence="2">
    <location>
        <begin position="208"/>
        <end position="232"/>
    </location>
</feature>
<dbReference type="EMBL" id="CAJNOR010000152">
    <property type="protein sequence ID" value="CAF0818979.1"/>
    <property type="molecule type" value="Genomic_DNA"/>
</dbReference>
<evidence type="ECO:0000313" key="3">
    <source>
        <dbReference type="EMBL" id="CAF0720059.1"/>
    </source>
</evidence>
<accession>A0A813U5E1</accession>
<feature type="compositionally biased region" description="Polar residues" evidence="1">
    <location>
        <begin position="90"/>
        <end position="132"/>
    </location>
</feature>